<name>A0A919WDK8_9ACTN</name>
<evidence type="ECO:0000259" key="1">
    <source>
        <dbReference type="Pfam" id="PF18171"/>
    </source>
</evidence>
<dbReference type="InterPro" id="IPR041482">
    <property type="entry name" value="LSDAT_prok"/>
</dbReference>
<reference evidence="2 3" key="1">
    <citation type="submission" date="2021-03" db="EMBL/GenBank/DDBJ databases">
        <title>Whole genome shotgun sequence of Actinoplanes toevensis NBRC 105298.</title>
        <authorList>
            <person name="Komaki H."/>
            <person name="Tamura T."/>
        </authorList>
    </citation>
    <scope>NUCLEOTIDE SEQUENCE [LARGE SCALE GENOMIC DNA]</scope>
    <source>
        <strain evidence="2 3">NBRC 105298</strain>
    </source>
</reference>
<evidence type="ECO:0000313" key="2">
    <source>
        <dbReference type="EMBL" id="GIM98138.1"/>
    </source>
</evidence>
<keyword evidence="3" id="KW-1185">Reference proteome</keyword>
<dbReference type="AlphaFoldDB" id="A0A919WDK8"/>
<dbReference type="EMBL" id="BOQN01000183">
    <property type="protein sequence ID" value="GIM98138.1"/>
    <property type="molecule type" value="Genomic_DNA"/>
</dbReference>
<comment type="caution">
    <text evidence="2">The sequence shown here is derived from an EMBL/GenBank/DDBJ whole genome shotgun (WGS) entry which is preliminary data.</text>
</comment>
<dbReference type="Pfam" id="PF18171">
    <property type="entry name" value="LSDAT_prok"/>
    <property type="match status" value="1"/>
</dbReference>
<organism evidence="2 3">
    <name type="scientific">Paractinoplanes toevensis</name>
    <dbReference type="NCBI Taxonomy" id="571911"/>
    <lineage>
        <taxon>Bacteria</taxon>
        <taxon>Bacillati</taxon>
        <taxon>Actinomycetota</taxon>
        <taxon>Actinomycetes</taxon>
        <taxon>Micromonosporales</taxon>
        <taxon>Micromonosporaceae</taxon>
        <taxon>Paractinoplanes</taxon>
    </lineage>
</organism>
<protein>
    <recommendedName>
        <fullName evidence="1">LSDAT prokaryote domain-containing protein</fullName>
    </recommendedName>
</protein>
<accession>A0A919WDK8</accession>
<proteinExistence type="predicted"/>
<evidence type="ECO:0000313" key="3">
    <source>
        <dbReference type="Proteomes" id="UP000677082"/>
    </source>
</evidence>
<dbReference type="Proteomes" id="UP000677082">
    <property type="component" value="Unassembled WGS sequence"/>
</dbReference>
<feature type="domain" description="LSDAT prokaryote" evidence="1">
    <location>
        <begin position="40"/>
        <end position="219"/>
    </location>
</feature>
<gene>
    <name evidence="2" type="ORF">Ato02nite_099310</name>
</gene>
<sequence length="245" mass="25078">MLVSPERLRLADDHAAVAVRPAGLAELAATIEALGLSRPRPVVAVVGGAGLMDDDDLTDLFAHLIATAISRLGAVAVDGGTDAGVMRLLGRSRESGAFPLVGVAALGTVVFPGNPGGAEAVPLEPHHSHFVLVPGADFGDEAPYLARTATLLAGGAPSATILVNGGEIAFEDCQLSVAEHRPVLVLGGTGRTADRIAAAAADPAACRDERAVELALSPWVRVTDVHNRRDAVAKLLELLEPGPEI</sequence>